<gene>
    <name evidence="3" type="ORF">FE697_010430</name>
</gene>
<evidence type="ECO:0000313" key="4">
    <source>
        <dbReference type="Proteomes" id="UP000307768"/>
    </source>
</evidence>
<dbReference type="RefSeq" id="WP_149769552.1">
    <property type="nucleotide sequence ID" value="NZ_VDFQ02000003.1"/>
</dbReference>
<dbReference type="InterPro" id="IPR000086">
    <property type="entry name" value="NUDIX_hydrolase_dom"/>
</dbReference>
<dbReference type="InterPro" id="IPR015797">
    <property type="entry name" value="NUDIX_hydrolase-like_dom_sf"/>
</dbReference>
<dbReference type="SUPFAM" id="SSF55811">
    <property type="entry name" value="Nudix"/>
    <property type="match status" value="1"/>
</dbReference>
<name>A0A5Q6RWZ7_9ACTN</name>
<proteinExistence type="inferred from homology"/>
<dbReference type="Pfam" id="PF00293">
    <property type="entry name" value="NUDIX"/>
    <property type="match status" value="1"/>
</dbReference>
<comment type="similarity">
    <text evidence="1">Belongs to the Nudix hydrolase family.</text>
</comment>
<dbReference type="Proteomes" id="UP000307768">
    <property type="component" value="Unassembled WGS sequence"/>
</dbReference>
<feature type="domain" description="Nudix hydrolase" evidence="2">
    <location>
        <begin position="45"/>
        <end position="183"/>
    </location>
</feature>
<protein>
    <submittedName>
        <fullName evidence="3">NUDIX domain-containing protein</fullName>
    </submittedName>
</protein>
<dbReference type="Gene3D" id="3.90.79.10">
    <property type="entry name" value="Nucleoside Triphosphate Pyrophosphohydrolase"/>
    <property type="match status" value="1"/>
</dbReference>
<dbReference type="OrthoDB" id="129709at2"/>
<dbReference type="EMBL" id="VDFQ02000003">
    <property type="protein sequence ID" value="KAA1422602.1"/>
    <property type="molecule type" value="Genomic_DNA"/>
</dbReference>
<evidence type="ECO:0000313" key="3">
    <source>
        <dbReference type="EMBL" id="KAA1422602.1"/>
    </source>
</evidence>
<dbReference type="PANTHER" id="PTHR43736">
    <property type="entry name" value="ADP-RIBOSE PYROPHOSPHATASE"/>
    <property type="match status" value="1"/>
</dbReference>
<accession>A0A5Q6RWZ7</accession>
<evidence type="ECO:0000259" key="2">
    <source>
        <dbReference type="PROSITE" id="PS51462"/>
    </source>
</evidence>
<sequence>MSLHSDAYALLSGWDAPDDAQATLRDDYLALLRDRPDALDRSCLPHHLTASALIVSSDGSQVLLTLHRRLRRWLQTGGHCEDGDVTIRGAALREATEESGIAGLQVDAEPLRLDRHSLTCGGRDDAQHLDVQMLAVAAAGAVPAMSDESLDLAWFDVDELPETDDSVRALVAAAQSRLAQALA</sequence>
<organism evidence="3 4">
    <name type="scientific">Mumia zhuanghuii</name>
    <dbReference type="NCBI Taxonomy" id="2585211"/>
    <lineage>
        <taxon>Bacteria</taxon>
        <taxon>Bacillati</taxon>
        <taxon>Actinomycetota</taxon>
        <taxon>Actinomycetes</taxon>
        <taxon>Propionibacteriales</taxon>
        <taxon>Nocardioidaceae</taxon>
        <taxon>Mumia</taxon>
    </lineage>
</organism>
<comment type="caution">
    <text evidence="3">The sequence shown here is derived from an EMBL/GenBank/DDBJ whole genome shotgun (WGS) entry which is preliminary data.</text>
</comment>
<reference evidence="3 4" key="1">
    <citation type="submission" date="2019-09" db="EMBL/GenBank/DDBJ databases">
        <title>Mumia zhuanghuii sp. nov. isolated from the intestinal contents of plateau pika (Ochotona curzoniae) in the Qinghai-Tibet plateau of China.</title>
        <authorList>
            <person name="Tian Z."/>
        </authorList>
    </citation>
    <scope>NUCLEOTIDE SEQUENCE [LARGE SCALE GENOMIC DNA]</scope>
    <source>
        <strain evidence="4">350</strain>
    </source>
</reference>
<dbReference type="AlphaFoldDB" id="A0A5Q6RWZ7"/>
<evidence type="ECO:0000256" key="1">
    <source>
        <dbReference type="ARBA" id="ARBA00005582"/>
    </source>
</evidence>
<dbReference type="PANTHER" id="PTHR43736:SF1">
    <property type="entry name" value="DIHYDRONEOPTERIN TRIPHOSPHATE DIPHOSPHATASE"/>
    <property type="match status" value="1"/>
</dbReference>
<dbReference type="PROSITE" id="PS51462">
    <property type="entry name" value="NUDIX"/>
    <property type="match status" value="1"/>
</dbReference>